<feature type="transmembrane region" description="Helical" evidence="1">
    <location>
        <begin position="223"/>
        <end position="247"/>
    </location>
</feature>
<evidence type="ECO:0000313" key="2">
    <source>
        <dbReference type="EMBL" id="PSR26807.1"/>
    </source>
</evidence>
<evidence type="ECO:0000256" key="1">
    <source>
        <dbReference type="SAM" id="Phobius"/>
    </source>
</evidence>
<comment type="caution">
    <text evidence="2">The sequence shown here is derived from an EMBL/GenBank/DDBJ whole genome shotgun (WGS) entry which is preliminary data.</text>
</comment>
<feature type="transmembrane region" description="Helical" evidence="1">
    <location>
        <begin position="156"/>
        <end position="178"/>
    </location>
</feature>
<proteinExistence type="predicted"/>
<reference evidence="2 3" key="1">
    <citation type="journal article" date="2014" name="BMC Genomics">
        <title>Comparison of environmental and isolate Sulfobacillus genomes reveals diverse carbon, sulfur, nitrogen, and hydrogen metabolisms.</title>
        <authorList>
            <person name="Justice N.B."/>
            <person name="Norman A."/>
            <person name="Brown C.T."/>
            <person name="Singh A."/>
            <person name="Thomas B.C."/>
            <person name="Banfield J.F."/>
        </authorList>
    </citation>
    <scope>NUCLEOTIDE SEQUENCE [LARGE SCALE GENOMIC DNA]</scope>
    <source>
        <strain evidence="2">AMDSBA1</strain>
    </source>
</reference>
<dbReference type="AlphaFoldDB" id="A0A2T2WX31"/>
<sequence>MAQASQPSMNRPIKPSGKLPYWVEPAFTIVAFGGFIIYSLWEVLFHNTGTYHNYVSPFFSPGVAGWFGFHVLTALYVVWVPFIFRFSCYYYRKEYYRAFSFHPFGCAVAEPKSHRNRSYKGEWKINNLHRYTWFLAVIVLIFLWKDVVEAFIFPNGFGVGIGSLILLINAILLTGYTFSCHAFRNMIGGRKDCFSCTAHGQSQKTTSYKLWHRISEANVFHGTWAWASLFSVWIADLYVRLLIMGVIHDVRLF</sequence>
<feature type="transmembrane region" description="Helical" evidence="1">
    <location>
        <begin position="21"/>
        <end position="41"/>
    </location>
</feature>
<organism evidence="2 3">
    <name type="scientific">Sulfobacillus benefaciens</name>
    <dbReference type="NCBI Taxonomy" id="453960"/>
    <lineage>
        <taxon>Bacteria</taxon>
        <taxon>Bacillati</taxon>
        <taxon>Bacillota</taxon>
        <taxon>Clostridia</taxon>
        <taxon>Eubacteriales</taxon>
        <taxon>Clostridiales Family XVII. Incertae Sedis</taxon>
        <taxon>Sulfobacillus</taxon>
    </lineage>
</organism>
<evidence type="ECO:0000313" key="3">
    <source>
        <dbReference type="Proteomes" id="UP000242699"/>
    </source>
</evidence>
<gene>
    <name evidence="2" type="ORF">C7B43_13000</name>
</gene>
<feature type="transmembrane region" description="Helical" evidence="1">
    <location>
        <begin position="128"/>
        <end position="144"/>
    </location>
</feature>
<dbReference type="EMBL" id="PXYT01000032">
    <property type="protein sequence ID" value="PSR26807.1"/>
    <property type="molecule type" value="Genomic_DNA"/>
</dbReference>
<keyword evidence="1" id="KW-0812">Transmembrane</keyword>
<keyword evidence="1" id="KW-1133">Transmembrane helix</keyword>
<feature type="transmembrane region" description="Helical" evidence="1">
    <location>
        <begin position="63"/>
        <end position="84"/>
    </location>
</feature>
<protein>
    <recommendedName>
        <fullName evidence="4">Succinate dehydrogenase</fullName>
    </recommendedName>
</protein>
<dbReference type="Proteomes" id="UP000242699">
    <property type="component" value="Unassembled WGS sequence"/>
</dbReference>
<accession>A0A2T2WX31</accession>
<evidence type="ECO:0008006" key="4">
    <source>
        <dbReference type="Google" id="ProtNLM"/>
    </source>
</evidence>
<name>A0A2T2WX31_9FIRM</name>
<keyword evidence="1" id="KW-0472">Membrane</keyword>